<evidence type="ECO:0000256" key="3">
    <source>
        <dbReference type="ARBA" id="ARBA00023163"/>
    </source>
</evidence>
<dbReference type="EMBL" id="NPEX01000028">
    <property type="protein sequence ID" value="RAI44958.1"/>
    <property type="molecule type" value="Genomic_DNA"/>
</dbReference>
<dbReference type="Pfam" id="PF00072">
    <property type="entry name" value="Response_reg"/>
    <property type="match status" value="1"/>
</dbReference>
<dbReference type="Proteomes" id="UP000249130">
    <property type="component" value="Unassembled WGS sequence"/>
</dbReference>
<reference evidence="6 7" key="1">
    <citation type="submission" date="2017-07" db="EMBL/GenBank/DDBJ databases">
        <title>Draft Genome Sequences of Select Purple Nonsulfur Bacteria.</title>
        <authorList>
            <person name="Lasarre B."/>
            <person name="Mckinlay J.B."/>
        </authorList>
    </citation>
    <scope>NUCLEOTIDE SEQUENCE [LARGE SCALE GENOMIC DNA]</scope>
    <source>
        <strain evidence="6 7">DSM 5909</strain>
    </source>
</reference>
<dbReference type="PROSITE" id="PS50110">
    <property type="entry name" value="RESPONSE_REGULATORY"/>
    <property type="match status" value="1"/>
</dbReference>
<evidence type="ECO:0000256" key="2">
    <source>
        <dbReference type="ARBA" id="ARBA00023015"/>
    </source>
</evidence>
<evidence type="ECO:0000259" key="5">
    <source>
        <dbReference type="PROSITE" id="PS50110"/>
    </source>
</evidence>
<dbReference type="PANTHER" id="PTHR44591">
    <property type="entry name" value="STRESS RESPONSE REGULATOR PROTEIN 1"/>
    <property type="match status" value="1"/>
</dbReference>
<gene>
    <name evidence="6" type="ORF">CH341_06295</name>
</gene>
<keyword evidence="2" id="KW-0805">Transcription regulation</keyword>
<dbReference type="InterPro" id="IPR001789">
    <property type="entry name" value="Sig_transdc_resp-reg_receiver"/>
</dbReference>
<evidence type="ECO:0000256" key="4">
    <source>
        <dbReference type="PROSITE-ProRule" id="PRU00169"/>
    </source>
</evidence>
<evidence type="ECO:0000313" key="7">
    <source>
        <dbReference type="Proteomes" id="UP000249130"/>
    </source>
</evidence>
<protein>
    <recommendedName>
        <fullName evidence="5">Response regulatory domain-containing protein</fullName>
    </recommendedName>
</protein>
<keyword evidence="7" id="KW-1185">Reference proteome</keyword>
<feature type="modified residue" description="4-aspartylphosphate" evidence="4">
    <location>
        <position position="71"/>
    </location>
</feature>
<organism evidence="6 7">
    <name type="scientific">Rhodoplanes roseus</name>
    <dbReference type="NCBI Taxonomy" id="29409"/>
    <lineage>
        <taxon>Bacteria</taxon>
        <taxon>Pseudomonadati</taxon>
        <taxon>Pseudomonadota</taxon>
        <taxon>Alphaproteobacteria</taxon>
        <taxon>Hyphomicrobiales</taxon>
        <taxon>Nitrobacteraceae</taxon>
        <taxon>Rhodoplanes</taxon>
    </lineage>
</organism>
<dbReference type="PANTHER" id="PTHR44591:SF3">
    <property type="entry name" value="RESPONSE REGULATORY DOMAIN-CONTAINING PROTEIN"/>
    <property type="match status" value="1"/>
</dbReference>
<dbReference type="OrthoDB" id="5181538at2"/>
<feature type="domain" description="Response regulatory" evidence="5">
    <location>
        <begin position="22"/>
        <end position="141"/>
    </location>
</feature>
<evidence type="ECO:0000313" key="6">
    <source>
        <dbReference type="EMBL" id="RAI44958.1"/>
    </source>
</evidence>
<proteinExistence type="predicted"/>
<keyword evidence="3" id="KW-0804">Transcription</keyword>
<name>A0A327LB42_9BRAD</name>
<keyword evidence="1 4" id="KW-0597">Phosphoprotein</keyword>
<dbReference type="SMART" id="SM00448">
    <property type="entry name" value="REC"/>
    <property type="match status" value="1"/>
</dbReference>
<dbReference type="AlphaFoldDB" id="A0A327LB42"/>
<dbReference type="GO" id="GO:0000160">
    <property type="term" value="P:phosphorelay signal transduction system"/>
    <property type="evidence" value="ECO:0007669"/>
    <property type="project" value="InterPro"/>
</dbReference>
<dbReference type="CDD" id="cd00156">
    <property type="entry name" value="REC"/>
    <property type="match status" value="1"/>
</dbReference>
<dbReference type="Gene3D" id="3.40.50.2300">
    <property type="match status" value="1"/>
</dbReference>
<accession>A0A327LB42</accession>
<evidence type="ECO:0000256" key="1">
    <source>
        <dbReference type="ARBA" id="ARBA00022553"/>
    </source>
</evidence>
<dbReference type="InterPro" id="IPR050595">
    <property type="entry name" value="Bact_response_regulator"/>
</dbReference>
<dbReference type="SUPFAM" id="SSF52172">
    <property type="entry name" value="CheY-like"/>
    <property type="match status" value="1"/>
</dbReference>
<dbReference type="InterPro" id="IPR011006">
    <property type="entry name" value="CheY-like_superfamily"/>
</dbReference>
<sequence>MSLPVPACPPDTELPDAIVRKTVLVIDDDITHRAVICRVADRAGFAAIGAETVEDAELLLGSHQFDCVTLDISLGARSGYDVLKALAKLGFDKPVLIVSGLDVAACRDAAEAARRLALDAVDPLQKPIDPAALRVRLDAARRRPGHIAV</sequence>
<comment type="caution">
    <text evidence="6">The sequence shown here is derived from an EMBL/GenBank/DDBJ whole genome shotgun (WGS) entry which is preliminary data.</text>
</comment>